<feature type="compositionally biased region" description="Polar residues" evidence="2">
    <location>
        <begin position="153"/>
        <end position="162"/>
    </location>
</feature>
<gene>
    <name evidence="5" type="ORF">RB653_008725</name>
</gene>
<dbReference type="EMBL" id="JAVFKY010000003">
    <property type="protein sequence ID" value="KAK5579047.1"/>
    <property type="molecule type" value="Genomic_DNA"/>
</dbReference>
<feature type="domain" description="T-SNARE coiled-coil homology" evidence="4">
    <location>
        <begin position="176"/>
        <end position="238"/>
    </location>
</feature>
<feature type="compositionally biased region" description="Basic and acidic residues" evidence="2">
    <location>
        <begin position="137"/>
        <end position="152"/>
    </location>
</feature>
<evidence type="ECO:0000256" key="3">
    <source>
        <dbReference type="SAM" id="Phobius"/>
    </source>
</evidence>
<feature type="transmembrane region" description="Helical" evidence="3">
    <location>
        <begin position="248"/>
        <end position="269"/>
    </location>
</feature>
<feature type="region of interest" description="Disordered" evidence="2">
    <location>
        <begin position="137"/>
        <end position="167"/>
    </location>
</feature>
<keyword evidence="3" id="KW-1133">Transmembrane helix</keyword>
<evidence type="ECO:0000256" key="1">
    <source>
        <dbReference type="SAM" id="Coils"/>
    </source>
</evidence>
<name>A0AAN7TRI8_9MYCE</name>
<organism evidence="5 6">
    <name type="scientific">Dictyostelium firmibasis</name>
    <dbReference type="NCBI Taxonomy" id="79012"/>
    <lineage>
        <taxon>Eukaryota</taxon>
        <taxon>Amoebozoa</taxon>
        <taxon>Evosea</taxon>
        <taxon>Eumycetozoa</taxon>
        <taxon>Dictyostelia</taxon>
        <taxon>Dictyosteliales</taxon>
        <taxon>Dictyosteliaceae</taxon>
        <taxon>Dictyostelium</taxon>
    </lineage>
</organism>
<dbReference type="AlphaFoldDB" id="A0AAN7TRI8"/>
<keyword evidence="6" id="KW-1185">Reference proteome</keyword>
<accession>A0AAN7TRI8</accession>
<dbReference type="InterPro" id="IPR000727">
    <property type="entry name" value="T_SNARE_dom"/>
</dbReference>
<dbReference type="SUPFAM" id="SSF58038">
    <property type="entry name" value="SNARE fusion complex"/>
    <property type="match status" value="1"/>
</dbReference>
<keyword evidence="1" id="KW-0175">Coiled coil</keyword>
<dbReference type="Gene3D" id="1.20.5.110">
    <property type="match status" value="1"/>
</dbReference>
<dbReference type="Proteomes" id="UP001344447">
    <property type="component" value="Unassembled WGS sequence"/>
</dbReference>
<evidence type="ECO:0000256" key="2">
    <source>
        <dbReference type="SAM" id="MobiDB-lite"/>
    </source>
</evidence>
<keyword evidence="3" id="KW-0472">Membrane</keyword>
<evidence type="ECO:0000259" key="4">
    <source>
        <dbReference type="PROSITE" id="PS50192"/>
    </source>
</evidence>
<reference evidence="5 6" key="1">
    <citation type="submission" date="2023-11" db="EMBL/GenBank/DDBJ databases">
        <title>Dfirmibasis_genome.</title>
        <authorList>
            <person name="Edelbroek B."/>
            <person name="Kjellin J."/>
            <person name="Jerlstrom-Hultqvist J."/>
            <person name="Soderbom F."/>
        </authorList>
    </citation>
    <scope>NUCLEOTIDE SEQUENCE [LARGE SCALE GENOMIC DNA]</scope>
    <source>
        <strain evidence="5 6">TNS-C-14</strain>
    </source>
</reference>
<feature type="coiled-coil region" evidence="1">
    <location>
        <begin position="1"/>
        <end position="28"/>
    </location>
</feature>
<keyword evidence="3" id="KW-0812">Transmembrane</keyword>
<feature type="region of interest" description="Disordered" evidence="2">
    <location>
        <begin position="91"/>
        <end position="115"/>
    </location>
</feature>
<evidence type="ECO:0000313" key="6">
    <source>
        <dbReference type="Proteomes" id="UP001344447"/>
    </source>
</evidence>
<proteinExistence type="predicted"/>
<evidence type="ECO:0000313" key="5">
    <source>
        <dbReference type="EMBL" id="KAK5579047.1"/>
    </source>
</evidence>
<dbReference type="PROSITE" id="PS50192">
    <property type="entry name" value="T_SNARE"/>
    <property type="match status" value="1"/>
</dbReference>
<dbReference type="CDD" id="cd15841">
    <property type="entry name" value="SNARE_Qc"/>
    <property type="match status" value="1"/>
</dbReference>
<protein>
    <recommendedName>
        <fullName evidence="4">t-SNARE coiled-coil homology domain-containing protein</fullName>
    </recommendedName>
</protein>
<sequence>MNSLIKRVEKIQKECVDAADKNKQLNADGTTDAFTLLRRKIGLDIKGIRELIKERDEAEASLGPGTVRTVQLSHQVRTAIVDVKGECNKLQRMHDKSEERYKRKNKENPEKQKKLDLTRETCELAWAHVKELELQNKQRGGDGSKFIPRDHTQSSSNASGTKQLPDLDNDDFKELLKNDRQIDGILDQIGDQLKITENIANEMGKAATRQGVLLDTLNDKADVLDEKLENINIRLGKMIKDIRKADRFIIDVILVVVLLGIIGAIVGIVKK</sequence>
<comment type="caution">
    <text evidence="5">The sequence shown here is derived from an EMBL/GenBank/DDBJ whole genome shotgun (WGS) entry which is preliminary data.</text>
</comment>